<feature type="transmembrane region" description="Helical" evidence="1">
    <location>
        <begin position="79"/>
        <end position="99"/>
    </location>
</feature>
<feature type="transmembrane region" description="Helical" evidence="1">
    <location>
        <begin position="105"/>
        <end position="124"/>
    </location>
</feature>
<dbReference type="AlphaFoldDB" id="A0A6S6TNF7"/>
<protein>
    <recommendedName>
        <fullName evidence="3">DUF2157 domain-containing protein</fullName>
    </recommendedName>
</protein>
<dbReference type="EMBL" id="CACVAX010000060">
    <property type="protein sequence ID" value="CAA6822452.1"/>
    <property type="molecule type" value="Genomic_DNA"/>
</dbReference>
<feature type="transmembrane region" description="Helical" evidence="1">
    <location>
        <begin position="131"/>
        <end position="149"/>
    </location>
</feature>
<sequence length="185" mass="20902">MKQTSSPNPSTLKHILIVDSLIFTVLIIITLIGIGLTDVEGIHSKSYWSFIFIGMAVGTTLWSSWRYTKLGLYEESQILYRQLILWGAGIVGLATLYLLLSTGRLNYETTGFLILLLLALVTFIDAMLVSWKLYLVGLLFLAILLLSMYVESYLWIIVIIALALVLLVGTYVFFKLKHLKHQEKA</sequence>
<keyword evidence="1" id="KW-1133">Transmembrane helix</keyword>
<name>A0A6S6TNF7_9BACT</name>
<feature type="transmembrane region" description="Helical" evidence="1">
    <location>
        <begin position="47"/>
        <end position="67"/>
    </location>
</feature>
<reference evidence="2" key="1">
    <citation type="submission" date="2020-01" db="EMBL/GenBank/DDBJ databases">
        <authorList>
            <person name="Meier V. D."/>
            <person name="Meier V D."/>
        </authorList>
    </citation>
    <scope>NUCLEOTIDE SEQUENCE</scope>
    <source>
        <strain evidence="2">HLG_WM_MAG_04</strain>
    </source>
</reference>
<keyword evidence="1" id="KW-0472">Membrane</keyword>
<keyword evidence="1" id="KW-0812">Transmembrane</keyword>
<evidence type="ECO:0008006" key="3">
    <source>
        <dbReference type="Google" id="ProtNLM"/>
    </source>
</evidence>
<evidence type="ECO:0000313" key="2">
    <source>
        <dbReference type="EMBL" id="CAA6822452.1"/>
    </source>
</evidence>
<feature type="transmembrane region" description="Helical" evidence="1">
    <location>
        <begin position="155"/>
        <end position="174"/>
    </location>
</feature>
<feature type="transmembrane region" description="Helical" evidence="1">
    <location>
        <begin position="12"/>
        <end position="35"/>
    </location>
</feature>
<accession>A0A6S6TNF7</accession>
<evidence type="ECO:0000256" key="1">
    <source>
        <dbReference type="SAM" id="Phobius"/>
    </source>
</evidence>
<gene>
    <name evidence="2" type="ORF">HELGO_WM9675</name>
</gene>
<organism evidence="2">
    <name type="scientific">uncultured Sulfurovum sp</name>
    <dbReference type="NCBI Taxonomy" id="269237"/>
    <lineage>
        <taxon>Bacteria</taxon>
        <taxon>Pseudomonadati</taxon>
        <taxon>Campylobacterota</taxon>
        <taxon>Epsilonproteobacteria</taxon>
        <taxon>Campylobacterales</taxon>
        <taxon>Sulfurovaceae</taxon>
        <taxon>Sulfurovum</taxon>
        <taxon>environmental samples</taxon>
    </lineage>
</organism>
<proteinExistence type="predicted"/>